<gene>
    <name evidence="1" type="ORF">UFOVP447_228</name>
</gene>
<dbReference type="EMBL" id="LR796423">
    <property type="protein sequence ID" value="CAB4143760.1"/>
    <property type="molecule type" value="Genomic_DNA"/>
</dbReference>
<sequence>MKNTILGLMAATLLATPVLANDELVGLTASEQNQIAATQVSKPATGSWRTVLFTRMDSDANSLLSVIELEQTGCRVNKKLFAYANADRDAGLSKGEFFKNRELFKRCK</sequence>
<protein>
    <submittedName>
        <fullName evidence="1">Uncharacterized protein</fullName>
    </submittedName>
</protein>
<organism evidence="1">
    <name type="scientific">uncultured Caudovirales phage</name>
    <dbReference type="NCBI Taxonomy" id="2100421"/>
    <lineage>
        <taxon>Viruses</taxon>
        <taxon>Duplodnaviria</taxon>
        <taxon>Heunggongvirae</taxon>
        <taxon>Uroviricota</taxon>
        <taxon>Caudoviricetes</taxon>
        <taxon>Peduoviridae</taxon>
        <taxon>Maltschvirus</taxon>
        <taxon>Maltschvirus maltsch</taxon>
    </lineage>
</organism>
<proteinExistence type="predicted"/>
<evidence type="ECO:0000313" key="1">
    <source>
        <dbReference type="EMBL" id="CAB4143760.1"/>
    </source>
</evidence>
<reference evidence="1" key="1">
    <citation type="submission" date="2020-04" db="EMBL/GenBank/DDBJ databases">
        <authorList>
            <person name="Chiriac C."/>
            <person name="Salcher M."/>
            <person name="Ghai R."/>
            <person name="Kavagutti S V."/>
        </authorList>
    </citation>
    <scope>NUCLEOTIDE SEQUENCE</scope>
</reference>
<accession>A0A6J5MF65</accession>
<name>A0A6J5MF65_9CAUD</name>